<evidence type="ECO:0008006" key="4">
    <source>
        <dbReference type="Google" id="ProtNLM"/>
    </source>
</evidence>
<dbReference type="RefSeq" id="WP_344314153.1">
    <property type="nucleotide sequence ID" value="NZ_BAAANY010000032.1"/>
</dbReference>
<evidence type="ECO:0000313" key="3">
    <source>
        <dbReference type="Proteomes" id="UP001500618"/>
    </source>
</evidence>
<keyword evidence="1" id="KW-1133">Transmembrane helix</keyword>
<evidence type="ECO:0000256" key="1">
    <source>
        <dbReference type="SAM" id="Phobius"/>
    </source>
</evidence>
<protein>
    <recommendedName>
        <fullName evidence="4">FtsK domain-containing protein</fullName>
    </recommendedName>
</protein>
<comment type="caution">
    <text evidence="2">The sequence shown here is derived from an EMBL/GenBank/DDBJ whole genome shotgun (WGS) entry which is preliminary data.</text>
</comment>
<feature type="transmembrane region" description="Helical" evidence="1">
    <location>
        <begin position="99"/>
        <end position="116"/>
    </location>
</feature>
<proteinExistence type="predicted"/>
<feature type="transmembrane region" description="Helical" evidence="1">
    <location>
        <begin position="128"/>
        <end position="148"/>
    </location>
</feature>
<sequence length="690" mass="74326">MIGKPLGKANRRQVRKIAKAVNKEGRRTAQDFASMFSGQMSGGQAMVLVGGSKPARGKRAMRTGRRLVWRYRRQLAPILGIVLTWLAGAVIAGRPDATRSVLVIAPIAAGLLWWAGRRWLHLDRVAERLYAVVSLLAAAGWLAVAAGYGVGRPMPAVLWLGGVAVAFPWWWHHRIRGVQVVADSSVVEIFNERVGASGYALPGAKLTDVASIKNGWAGVIKLPPGKLATQNAISATEMVMSAYDAEPGSLVIEPTASGRASEARLMVLSQNPLHDTLPWPGPGEFDPATGIAPIGIYADGEPALYRFYQPGSGAVHDLIAGAIGSGKSRLVDELLAYERASGLIVSWVIDPQRGQSLPDWMDNVPWSARDLEEGMRMIRAVHRVMLTRNAYFATMSWTDDKGRKRRGKAHFDPTPDIPLLSVTIEEAHQLLRLEQARELVEDIAKMSRKCGVRLRLIVQVPLLDQLGGSTTIRDSLASGNVIVFRTANPLSGQVAFNGTIPVDPHRLPRTFPNGQPTGGMGYLLGASSRPAPMRTHYVDDPFQWATHGTPVQLDNLSVMAAGPDYATRADRKTAFDDFAAVVDAFNDLTDPAAVAAVMNRTAGTTDALNTTDNATGGGTAADVVLQVLTERGEEMKKGEIAQAVNRVSGHSLRTVGDALAKLITDGRVRQSGHGRYILTDPDTTEEDTAA</sequence>
<name>A0ABP4UP64_9ACTN</name>
<dbReference type="Proteomes" id="UP001500618">
    <property type="component" value="Unassembled WGS sequence"/>
</dbReference>
<reference evidence="3" key="1">
    <citation type="journal article" date="2019" name="Int. J. Syst. Evol. Microbiol.">
        <title>The Global Catalogue of Microorganisms (GCM) 10K type strain sequencing project: providing services to taxonomists for standard genome sequencing and annotation.</title>
        <authorList>
            <consortium name="The Broad Institute Genomics Platform"/>
            <consortium name="The Broad Institute Genome Sequencing Center for Infectious Disease"/>
            <person name="Wu L."/>
            <person name="Ma J."/>
        </authorList>
    </citation>
    <scope>NUCLEOTIDE SEQUENCE [LARGE SCALE GENOMIC DNA]</scope>
    <source>
        <strain evidence="3">JCM 14718</strain>
    </source>
</reference>
<dbReference type="SUPFAM" id="SSF52540">
    <property type="entry name" value="P-loop containing nucleoside triphosphate hydrolases"/>
    <property type="match status" value="1"/>
</dbReference>
<accession>A0ABP4UP64</accession>
<keyword evidence="3" id="KW-1185">Reference proteome</keyword>
<feature type="transmembrane region" description="Helical" evidence="1">
    <location>
        <begin position="75"/>
        <end position="93"/>
    </location>
</feature>
<organism evidence="2 3">
    <name type="scientific">Fodinicola feengrottensis</name>
    <dbReference type="NCBI Taxonomy" id="435914"/>
    <lineage>
        <taxon>Bacteria</taxon>
        <taxon>Bacillati</taxon>
        <taxon>Actinomycetota</taxon>
        <taxon>Actinomycetes</taxon>
        <taxon>Mycobacteriales</taxon>
        <taxon>Fodinicola</taxon>
    </lineage>
</organism>
<evidence type="ECO:0000313" key="2">
    <source>
        <dbReference type="EMBL" id="GAA1707657.1"/>
    </source>
</evidence>
<dbReference type="InterPro" id="IPR027417">
    <property type="entry name" value="P-loop_NTPase"/>
</dbReference>
<keyword evidence="1" id="KW-0472">Membrane</keyword>
<gene>
    <name evidence="2" type="ORF">GCM10009765_66420</name>
</gene>
<dbReference type="EMBL" id="BAAANY010000032">
    <property type="protein sequence ID" value="GAA1707657.1"/>
    <property type="molecule type" value="Genomic_DNA"/>
</dbReference>
<dbReference type="Gene3D" id="3.40.50.300">
    <property type="entry name" value="P-loop containing nucleotide triphosphate hydrolases"/>
    <property type="match status" value="1"/>
</dbReference>
<keyword evidence="1" id="KW-0812">Transmembrane</keyword>